<reference evidence="2" key="1">
    <citation type="journal article" date="2020" name="Fungal Divers.">
        <title>Resolving the Mortierellaceae phylogeny through synthesis of multi-gene phylogenetics and phylogenomics.</title>
        <authorList>
            <person name="Vandepol N."/>
            <person name="Liber J."/>
            <person name="Desiro A."/>
            <person name="Na H."/>
            <person name="Kennedy M."/>
            <person name="Barry K."/>
            <person name="Grigoriev I.V."/>
            <person name="Miller A.N."/>
            <person name="O'Donnell K."/>
            <person name="Stajich J.E."/>
            <person name="Bonito G."/>
        </authorList>
    </citation>
    <scope>NUCLEOTIDE SEQUENCE</scope>
    <source>
        <strain evidence="2">NRRL 28262</strain>
    </source>
</reference>
<comment type="caution">
    <text evidence="2">The sequence shown here is derived from an EMBL/GenBank/DDBJ whole genome shotgun (WGS) entry which is preliminary data.</text>
</comment>
<accession>A0AAD4D2Z3</accession>
<dbReference type="Proteomes" id="UP001194580">
    <property type="component" value="Unassembled WGS sequence"/>
</dbReference>
<evidence type="ECO:0000313" key="2">
    <source>
        <dbReference type="EMBL" id="KAG0260407.1"/>
    </source>
</evidence>
<dbReference type="EMBL" id="JAAAIL010002110">
    <property type="protein sequence ID" value="KAG0260407.1"/>
    <property type="molecule type" value="Genomic_DNA"/>
</dbReference>
<sequence>MASLAARLASASLNRSVRVAAARNVLGMSPSLRISHLTSPPDFSSSQQQINLGHLFYRLRLPKDLQGSNARDFTPNDFKFFRGCRFYGKGTDKLEKAPLSVDIFFKSHQLRPSYFQGKGIWSMGNLSRDITEQETGSGYTRQVKEQSPPAGLAAQ</sequence>
<gene>
    <name evidence="2" type="ORF">BGZ95_004463</name>
</gene>
<proteinExistence type="predicted"/>
<evidence type="ECO:0000256" key="1">
    <source>
        <dbReference type="SAM" id="MobiDB-lite"/>
    </source>
</evidence>
<feature type="non-terminal residue" evidence="2">
    <location>
        <position position="1"/>
    </location>
</feature>
<evidence type="ECO:0000313" key="3">
    <source>
        <dbReference type="Proteomes" id="UP001194580"/>
    </source>
</evidence>
<protein>
    <submittedName>
        <fullName evidence="2">Uncharacterized protein</fullName>
    </submittedName>
</protein>
<dbReference type="AlphaFoldDB" id="A0AAD4D2Z3"/>
<name>A0AAD4D2Z3_9FUNG</name>
<organism evidence="2 3">
    <name type="scientific">Linnemannia exigua</name>
    <dbReference type="NCBI Taxonomy" id="604196"/>
    <lineage>
        <taxon>Eukaryota</taxon>
        <taxon>Fungi</taxon>
        <taxon>Fungi incertae sedis</taxon>
        <taxon>Mucoromycota</taxon>
        <taxon>Mortierellomycotina</taxon>
        <taxon>Mortierellomycetes</taxon>
        <taxon>Mortierellales</taxon>
        <taxon>Mortierellaceae</taxon>
        <taxon>Linnemannia</taxon>
    </lineage>
</organism>
<feature type="region of interest" description="Disordered" evidence="1">
    <location>
        <begin position="132"/>
        <end position="155"/>
    </location>
</feature>
<keyword evidence="3" id="KW-1185">Reference proteome</keyword>